<keyword evidence="19" id="KW-1185">Reference proteome</keyword>
<comment type="similarity">
    <text evidence="3 12 13">Belongs to the ATPase epsilon chain family.</text>
</comment>
<keyword evidence="9 12" id="KW-0066">ATP synthesis</keyword>
<dbReference type="HAMAP" id="MF_00530">
    <property type="entry name" value="ATP_synth_epsil_bac"/>
    <property type="match status" value="1"/>
</dbReference>
<keyword evidence="8 12" id="KW-0139">CF(1)</keyword>
<gene>
    <name evidence="12" type="primary">atpC</name>
    <name evidence="18" type="ORF">E4031_01770</name>
    <name evidence="17" type="ORF">E4Z98_03970</name>
</gene>
<dbReference type="GO" id="GO:0005886">
    <property type="term" value="C:plasma membrane"/>
    <property type="evidence" value="ECO:0007669"/>
    <property type="project" value="UniProtKB-SubCell"/>
</dbReference>
<dbReference type="Proteomes" id="UP000296883">
    <property type="component" value="Chromosome"/>
</dbReference>
<keyword evidence="12" id="KW-1003">Cell membrane</keyword>
<dbReference type="PANTHER" id="PTHR13822:SF10">
    <property type="entry name" value="ATP SYNTHASE EPSILON CHAIN, CHLOROPLASTIC"/>
    <property type="match status" value="1"/>
</dbReference>
<evidence type="ECO:0000313" key="17">
    <source>
        <dbReference type="EMBL" id="QCA28512.1"/>
    </source>
</evidence>
<dbReference type="NCBIfam" id="NF001846">
    <property type="entry name" value="PRK00571.1-3"/>
    <property type="match status" value="1"/>
</dbReference>
<reference evidence="18 20" key="1">
    <citation type="submission" date="2019-03" db="EMBL/GenBank/DDBJ databases">
        <title>Vagococcus sp. was isolated fron gut of Carduelis flavirostris.</title>
        <authorList>
            <person name="Ge Y."/>
        </authorList>
    </citation>
    <scope>NUCLEOTIDE SEQUENCE [LARGE SCALE GENOMIC DNA]</scope>
    <source>
        <strain evidence="18 20">CF-210</strain>
    </source>
</reference>
<name>A0AAJ5EF96_9ENTE</name>
<dbReference type="GO" id="GO:0045259">
    <property type="term" value="C:proton-transporting ATP synthase complex"/>
    <property type="evidence" value="ECO:0007669"/>
    <property type="project" value="UniProtKB-KW"/>
</dbReference>
<dbReference type="InterPro" id="IPR020547">
    <property type="entry name" value="ATP_synth_F1_esu_C"/>
</dbReference>
<evidence type="ECO:0000313" key="18">
    <source>
        <dbReference type="EMBL" id="TFZ42734.1"/>
    </source>
</evidence>
<evidence type="ECO:0000256" key="12">
    <source>
        <dbReference type="HAMAP-Rule" id="MF_00530"/>
    </source>
</evidence>
<dbReference type="CDD" id="cd12152">
    <property type="entry name" value="F1-ATPase_delta"/>
    <property type="match status" value="1"/>
</dbReference>
<keyword evidence="12" id="KW-0375">Hydrogen ion transport</keyword>
<dbReference type="Pfam" id="PF00401">
    <property type="entry name" value="ATP-synt_DE"/>
    <property type="match status" value="1"/>
</dbReference>
<comment type="subcellular location">
    <subcellularLocation>
        <location evidence="12">Cell membrane</location>
        <topology evidence="12">Peripheral membrane protein</topology>
    </subcellularLocation>
    <subcellularLocation>
        <location evidence="2">Endomembrane system</location>
        <topology evidence="2">Peripheral membrane protein</topology>
    </subcellularLocation>
</comment>
<evidence type="ECO:0000256" key="1">
    <source>
        <dbReference type="ARBA" id="ARBA00003543"/>
    </source>
</evidence>
<dbReference type="AlphaFoldDB" id="A0AAJ5EF96"/>
<evidence type="ECO:0000256" key="10">
    <source>
        <dbReference type="ARBA" id="ARBA00030215"/>
    </source>
</evidence>
<dbReference type="Gene3D" id="2.60.15.10">
    <property type="entry name" value="F0F1 ATP synthase delta/epsilon subunit, N-terminal"/>
    <property type="match status" value="1"/>
</dbReference>
<reference evidence="17 19" key="2">
    <citation type="journal article" date="2020" name="Int. J. Syst. Evol. Microbiol.">
        <title>Vagococcus xieshaowenii sp. nov., isolated from snow finch (Montifringilla taczanowskii) cloacal content.</title>
        <authorList>
            <person name="Ge Y."/>
            <person name="Yang J."/>
            <person name="Lai X.H."/>
            <person name="Zhang G."/>
            <person name="Jin D."/>
            <person name="Lu S."/>
            <person name="Wang B."/>
            <person name="Huang Y."/>
            <person name="Huang Y."/>
            <person name="Ren Z."/>
            <person name="Zhang X."/>
            <person name="Xu J."/>
        </authorList>
    </citation>
    <scope>NUCLEOTIDE SEQUENCE [LARGE SCALE GENOMIC DNA]</scope>
    <source>
        <strain evidence="19">personal::cf-49</strain>
        <strain evidence="17">Personal::cf-49</strain>
    </source>
</reference>
<comment type="function">
    <text evidence="1 12">Produces ATP from ADP in the presence of a proton gradient across the membrane.</text>
</comment>
<sequence>MNKMEVQVVTPNGLVYDGEAGFVLATTPQGQLGIMANHQPIIAPVKISSLIIKEVKGGDILSEIAVNGGILEVRDNIVSILANSAERAQDIDVERAERAKDRAEQDIQYAKEHQESDKMKRAEVALARAINRIHISKK</sequence>
<evidence type="ECO:0000256" key="6">
    <source>
        <dbReference type="ARBA" id="ARBA00023065"/>
    </source>
</evidence>
<evidence type="ECO:0000313" key="19">
    <source>
        <dbReference type="Proteomes" id="UP000296883"/>
    </source>
</evidence>
<dbReference type="EMBL" id="SRHU01000008">
    <property type="protein sequence ID" value="TFZ42734.1"/>
    <property type="molecule type" value="Genomic_DNA"/>
</dbReference>
<dbReference type="Pfam" id="PF02823">
    <property type="entry name" value="ATP-synt_DE_N"/>
    <property type="match status" value="1"/>
</dbReference>
<evidence type="ECO:0000256" key="11">
    <source>
        <dbReference type="ARBA" id="ARBA00031795"/>
    </source>
</evidence>
<keyword evidence="5 12" id="KW-0813">Transport</keyword>
<evidence type="ECO:0000256" key="5">
    <source>
        <dbReference type="ARBA" id="ARBA00022448"/>
    </source>
</evidence>
<dbReference type="Proteomes" id="UP000297725">
    <property type="component" value="Unassembled WGS sequence"/>
</dbReference>
<dbReference type="SUPFAM" id="SSF51344">
    <property type="entry name" value="Epsilon subunit of F1F0-ATP synthase N-terminal domain"/>
    <property type="match status" value="1"/>
</dbReference>
<dbReference type="GO" id="GO:0046933">
    <property type="term" value="F:proton-transporting ATP synthase activity, rotational mechanism"/>
    <property type="evidence" value="ECO:0007669"/>
    <property type="project" value="UniProtKB-UniRule"/>
</dbReference>
<keyword evidence="6 12" id="KW-0406">Ion transport</keyword>
<dbReference type="GO" id="GO:0005524">
    <property type="term" value="F:ATP binding"/>
    <property type="evidence" value="ECO:0007669"/>
    <property type="project" value="UniProtKB-UniRule"/>
</dbReference>
<evidence type="ECO:0000313" key="20">
    <source>
        <dbReference type="Proteomes" id="UP000297725"/>
    </source>
</evidence>
<keyword evidence="7 12" id="KW-0472">Membrane</keyword>
<evidence type="ECO:0000256" key="3">
    <source>
        <dbReference type="ARBA" id="ARBA00005712"/>
    </source>
</evidence>
<evidence type="ECO:0000256" key="8">
    <source>
        <dbReference type="ARBA" id="ARBA00023196"/>
    </source>
</evidence>
<evidence type="ECO:0000256" key="7">
    <source>
        <dbReference type="ARBA" id="ARBA00023136"/>
    </source>
</evidence>
<feature type="domain" description="ATP synthase epsilon subunit C-terminal" evidence="15">
    <location>
        <begin position="90"/>
        <end position="136"/>
    </location>
</feature>
<feature type="domain" description="ATP synthase F1 complex delta/epsilon subunit N-terminal" evidence="16">
    <location>
        <begin position="4"/>
        <end position="85"/>
    </location>
</feature>
<dbReference type="RefSeq" id="WP_135253613.1">
    <property type="nucleotide sequence ID" value="NZ_CP038865.1"/>
</dbReference>
<dbReference type="GO" id="GO:0012505">
    <property type="term" value="C:endomembrane system"/>
    <property type="evidence" value="ECO:0007669"/>
    <property type="project" value="UniProtKB-SubCell"/>
</dbReference>
<dbReference type="InterPro" id="IPR020546">
    <property type="entry name" value="ATP_synth_F1_dsu/esu_N"/>
</dbReference>
<feature type="region of interest" description="Disordered" evidence="14">
    <location>
        <begin position="96"/>
        <end position="116"/>
    </location>
</feature>
<evidence type="ECO:0000256" key="14">
    <source>
        <dbReference type="SAM" id="MobiDB-lite"/>
    </source>
</evidence>
<organism evidence="18 20">
    <name type="scientific">Vagococcus xieshaowenii</name>
    <dbReference type="NCBI Taxonomy" id="2562451"/>
    <lineage>
        <taxon>Bacteria</taxon>
        <taxon>Bacillati</taxon>
        <taxon>Bacillota</taxon>
        <taxon>Bacilli</taxon>
        <taxon>Lactobacillales</taxon>
        <taxon>Enterococcaceae</taxon>
        <taxon>Vagococcus</taxon>
    </lineage>
</organism>
<dbReference type="NCBIfam" id="TIGR01216">
    <property type="entry name" value="ATP_synt_epsi"/>
    <property type="match status" value="1"/>
</dbReference>
<evidence type="ECO:0000256" key="13">
    <source>
        <dbReference type="RuleBase" id="RU003656"/>
    </source>
</evidence>
<proteinExistence type="inferred from homology"/>
<comment type="subunit">
    <text evidence="12 13">F-type ATPases have 2 components, CF(1) - the catalytic core - and CF(0) - the membrane proton channel. CF(1) has five subunits: alpha(3), beta(3), gamma(1), delta(1), epsilon(1). CF(0) has three main subunits: a, b and c.</text>
</comment>
<dbReference type="PANTHER" id="PTHR13822">
    <property type="entry name" value="ATP SYNTHASE DELTA/EPSILON CHAIN"/>
    <property type="match status" value="1"/>
</dbReference>
<evidence type="ECO:0000259" key="16">
    <source>
        <dbReference type="Pfam" id="PF02823"/>
    </source>
</evidence>
<dbReference type="Gene3D" id="1.20.5.440">
    <property type="entry name" value="ATP synthase delta/epsilon subunit, C-terminal domain"/>
    <property type="match status" value="1"/>
</dbReference>
<protein>
    <recommendedName>
        <fullName evidence="4 12">ATP synthase epsilon chain</fullName>
    </recommendedName>
    <alternativeName>
        <fullName evidence="11 12">ATP synthase F1 sector epsilon subunit</fullName>
    </alternativeName>
    <alternativeName>
        <fullName evidence="10 12">F-ATPase epsilon subunit</fullName>
    </alternativeName>
</protein>
<evidence type="ECO:0000256" key="4">
    <source>
        <dbReference type="ARBA" id="ARBA00014480"/>
    </source>
</evidence>
<dbReference type="InterPro" id="IPR036771">
    <property type="entry name" value="ATPsynth_dsu/esu_N"/>
</dbReference>
<evidence type="ECO:0000256" key="9">
    <source>
        <dbReference type="ARBA" id="ARBA00023310"/>
    </source>
</evidence>
<dbReference type="EMBL" id="CP038865">
    <property type="protein sequence ID" value="QCA28512.1"/>
    <property type="molecule type" value="Genomic_DNA"/>
</dbReference>
<evidence type="ECO:0000259" key="15">
    <source>
        <dbReference type="Pfam" id="PF00401"/>
    </source>
</evidence>
<evidence type="ECO:0000256" key="2">
    <source>
        <dbReference type="ARBA" id="ARBA00004184"/>
    </source>
</evidence>
<dbReference type="InterPro" id="IPR001469">
    <property type="entry name" value="ATP_synth_F1_dsu/esu"/>
</dbReference>
<accession>A0AAJ5EF96</accession>